<comment type="subunit">
    <text evidence="9">Component of the Mediator complex.</text>
</comment>
<evidence type="ECO:0000256" key="2">
    <source>
        <dbReference type="ARBA" id="ARBA00009259"/>
    </source>
</evidence>
<comment type="subcellular location">
    <subcellularLocation>
        <location evidence="1 9">Nucleus</location>
    </subcellularLocation>
</comment>
<dbReference type="Proteomes" id="UP000800041">
    <property type="component" value="Unassembled WGS sequence"/>
</dbReference>
<keyword evidence="6 9" id="KW-0804">Transcription</keyword>
<dbReference type="GO" id="GO:0016592">
    <property type="term" value="C:mediator complex"/>
    <property type="evidence" value="ECO:0007669"/>
    <property type="project" value="InterPro"/>
</dbReference>
<evidence type="ECO:0000256" key="7">
    <source>
        <dbReference type="ARBA" id="ARBA00023242"/>
    </source>
</evidence>
<name>A0A6G1H8N1_9PEZI</name>
<keyword evidence="5 9" id="KW-0010">Activator</keyword>
<evidence type="ECO:0000256" key="3">
    <source>
        <dbReference type="ARBA" id="ARBA00019615"/>
    </source>
</evidence>
<feature type="region of interest" description="Disordered" evidence="10">
    <location>
        <begin position="304"/>
        <end position="357"/>
    </location>
</feature>
<evidence type="ECO:0000256" key="10">
    <source>
        <dbReference type="SAM" id="MobiDB-lite"/>
    </source>
</evidence>
<dbReference type="GO" id="GO:0003712">
    <property type="term" value="F:transcription coregulator activity"/>
    <property type="evidence" value="ECO:0007669"/>
    <property type="project" value="InterPro"/>
</dbReference>
<dbReference type="OrthoDB" id="2160599at2759"/>
<dbReference type="Pfam" id="PF08633">
    <property type="entry name" value="Rox3"/>
    <property type="match status" value="1"/>
</dbReference>
<evidence type="ECO:0000256" key="1">
    <source>
        <dbReference type="ARBA" id="ARBA00004123"/>
    </source>
</evidence>
<accession>A0A6G1H8N1</accession>
<feature type="compositionally biased region" description="Polar residues" evidence="10">
    <location>
        <begin position="35"/>
        <end position="55"/>
    </location>
</feature>
<gene>
    <name evidence="9" type="primary">MED19</name>
    <name evidence="11" type="ORF">K402DRAFT_461264</name>
</gene>
<comment type="similarity">
    <text evidence="2 9">Belongs to the Mediator complex subunit 19 family.</text>
</comment>
<dbReference type="EMBL" id="ML977145">
    <property type="protein sequence ID" value="KAF1989380.1"/>
    <property type="molecule type" value="Genomic_DNA"/>
</dbReference>
<dbReference type="GO" id="GO:0006357">
    <property type="term" value="P:regulation of transcription by RNA polymerase II"/>
    <property type="evidence" value="ECO:0007669"/>
    <property type="project" value="InterPro"/>
</dbReference>
<feature type="compositionally biased region" description="Polar residues" evidence="10">
    <location>
        <begin position="62"/>
        <end position="72"/>
    </location>
</feature>
<evidence type="ECO:0000313" key="11">
    <source>
        <dbReference type="EMBL" id="KAF1989380.1"/>
    </source>
</evidence>
<evidence type="ECO:0000256" key="4">
    <source>
        <dbReference type="ARBA" id="ARBA00023015"/>
    </source>
</evidence>
<feature type="region of interest" description="Disordered" evidence="10">
    <location>
        <begin position="1"/>
        <end position="149"/>
    </location>
</feature>
<keyword evidence="7 9" id="KW-0539">Nucleus</keyword>
<organism evidence="11 12">
    <name type="scientific">Aulographum hederae CBS 113979</name>
    <dbReference type="NCBI Taxonomy" id="1176131"/>
    <lineage>
        <taxon>Eukaryota</taxon>
        <taxon>Fungi</taxon>
        <taxon>Dikarya</taxon>
        <taxon>Ascomycota</taxon>
        <taxon>Pezizomycotina</taxon>
        <taxon>Dothideomycetes</taxon>
        <taxon>Pleosporomycetidae</taxon>
        <taxon>Aulographales</taxon>
        <taxon>Aulographaceae</taxon>
    </lineage>
</organism>
<comment type="function">
    <text evidence="9">Component of the Mediator complex, a coactivator involved in the regulated transcription of nearly all RNA polymerase II-dependent genes. Mediator functions as a bridge to convey information from gene-specific regulatory proteins to the basal RNA polymerase II transcription machinery. Mediator is recruited to promoters by direct interactions with regulatory proteins and serves as a scaffold for the assembly of a functional preinitiation complex with RNA polymerase II and the general transcription factors.</text>
</comment>
<evidence type="ECO:0000256" key="9">
    <source>
        <dbReference type="RuleBase" id="RU364151"/>
    </source>
</evidence>
<feature type="region of interest" description="Disordered" evidence="10">
    <location>
        <begin position="370"/>
        <end position="390"/>
    </location>
</feature>
<evidence type="ECO:0000256" key="6">
    <source>
        <dbReference type="ARBA" id="ARBA00023163"/>
    </source>
</evidence>
<evidence type="ECO:0000313" key="12">
    <source>
        <dbReference type="Proteomes" id="UP000800041"/>
    </source>
</evidence>
<keyword evidence="12" id="KW-1185">Reference proteome</keyword>
<keyword evidence="4 9" id="KW-0805">Transcription regulation</keyword>
<proteinExistence type="inferred from homology"/>
<feature type="compositionally biased region" description="Acidic residues" evidence="10">
    <location>
        <begin position="92"/>
        <end position="108"/>
    </location>
</feature>
<evidence type="ECO:0000256" key="8">
    <source>
        <dbReference type="ARBA" id="ARBA00032018"/>
    </source>
</evidence>
<evidence type="ECO:0000256" key="5">
    <source>
        <dbReference type="ARBA" id="ARBA00023159"/>
    </source>
</evidence>
<protein>
    <recommendedName>
        <fullName evidence="3 9">Mediator of RNA polymerase II transcription subunit 19</fullName>
    </recommendedName>
    <alternativeName>
        <fullName evidence="8 9">Mediator complex subunit 19</fullName>
    </alternativeName>
</protein>
<dbReference type="InterPro" id="IPR013942">
    <property type="entry name" value="Mediator_Med19_fun"/>
</dbReference>
<feature type="compositionally biased region" description="Acidic residues" evidence="10">
    <location>
        <begin position="370"/>
        <end position="379"/>
    </location>
</feature>
<dbReference type="AlphaFoldDB" id="A0A6G1H8N1"/>
<reference evidence="11" key="1">
    <citation type="journal article" date="2020" name="Stud. Mycol.">
        <title>101 Dothideomycetes genomes: a test case for predicting lifestyles and emergence of pathogens.</title>
        <authorList>
            <person name="Haridas S."/>
            <person name="Albert R."/>
            <person name="Binder M."/>
            <person name="Bloem J."/>
            <person name="Labutti K."/>
            <person name="Salamov A."/>
            <person name="Andreopoulos B."/>
            <person name="Baker S."/>
            <person name="Barry K."/>
            <person name="Bills G."/>
            <person name="Bluhm B."/>
            <person name="Cannon C."/>
            <person name="Castanera R."/>
            <person name="Culley D."/>
            <person name="Daum C."/>
            <person name="Ezra D."/>
            <person name="Gonzalez J."/>
            <person name="Henrissat B."/>
            <person name="Kuo A."/>
            <person name="Liang C."/>
            <person name="Lipzen A."/>
            <person name="Lutzoni F."/>
            <person name="Magnuson J."/>
            <person name="Mondo S."/>
            <person name="Nolan M."/>
            <person name="Ohm R."/>
            <person name="Pangilinan J."/>
            <person name="Park H.-J."/>
            <person name="Ramirez L."/>
            <person name="Alfaro M."/>
            <person name="Sun H."/>
            <person name="Tritt A."/>
            <person name="Yoshinaga Y."/>
            <person name="Zwiers L.-H."/>
            <person name="Turgeon B."/>
            <person name="Goodwin S."/>
            <person name="Spatafora J."/>
            <person name="Crous P."/>
            <person name="Grigoriev I."/>
        </authorList>
    </citation>
    <scope>NUCLEOTIDE SEQUENCE</scope>
    <source>
        <strain evidence="11">CBS 113979</strain>
    </source>
</reference>
<sequence length="467" mass="51115">MSAPKRQRLTGSFSPASPPYHLAKGAPDITKPLFQPNTPTSPPQNMNPSAASIQQPPVPSSGAATTQPTETARPTPALVANNTTNDTASDAMEIDEEKEDEAQMEEDDGNHTHSPTNHDRQEATTAACDVPKTTINEQMGEGHESVQSHEPMYPLYSHLPEPRPRDAMHGSHDWIKDFGLGPLADRMRRFDEQGNKIPENKLRSSYAGKMKELKIAGKNKSSVTPKDLTGLLEMNEAQWAATPAGRWDLKTPGTMEAMLNSDAFKAKLNKAFKLDDTPLPKEIDAQYRPILGNDELLAAPKTAGTDFSARPSAGGASNLSGKKPDGFAQRNSRVGTPGFSKDGPGRPMRTNTKRKYTDNSFTGYGEGFLDDEMGDESVGEDGVGGSKNKKRKTASALAGYRNDRDSIDEIGVEVQKTAAEEMQKVFDELRVSHSIISIYLPPSKMRKIETMIRIFDDLRAFHRHGKN</sequence>